<keyword evidence="1" id="KW-0812">Transmembrane</keyword>
<feature type="transmembrane region" description="Helical" evidence="1">
    <location>
        <begin position="345"/>
        <end position="368"/>
    </location>
</feature>
<sequence>MKGVISSIHRQGILPVMKRSCLVILIILIVSVPSAVTRCYYMSTLHKLSCLWDLPAPEYLEQLNASDLRHMKKIEIDHGNKGKPIALSIYRSVNWPEDRTEPLKQFKISRAEISICEMDFFEKLAGIGIENIIFDRVETVDQCILRKNLFSKVKSLRRVEINGRMAIEPDAFAGIEALMELRIHNNPDFHYLDHDFVEHIFAKDKKMQFAHFDTRNTSFRGFKDWDKILDWKRSAGVSRRINIDETRLACDLRMKPVVDTLKSIRGEFHQLIRLHSVQSSDGLGASVRCGRPKYLEGISLFQLSRMNTPFNPDQKLIYSDQQLGGKRNSTVMKLEPEVKTAAKSIAWKGIVGTLAGLVMISTLVFLLIKCKKKKEGEPQSLNKDDDL</sequence>
<evidence type="ECO:0000256" key="1">
    <source>
        <dbReference type="SAM" id="Phobius"/>
    </source>
</evidence>
<evidence type="ECO:0000313" key="2">
    <source>
        <dbReference type="EMBL" id="KAL3309380.1"/>
    </source>
</evidence>
<name>A0ABD2PPF0_9PLAT</name>
<dbReference type="AlphaFoldDB" id="A0ABD2PPF0"/>
<reference evidence="2 3" key="1">
    <citation type="submission" date="2024-11" db="EMBL/GenBank/DDBJ databases">
        <title>Adaptive evolution of stress response genes in parasites aligns with host niche diversity.</title>
        <authorList>
            <person name="Hahn C."/>
            <person name="Resl P."/>
        </authorList>
    </citation>
    <scope>NUCLEOTIDE SEQUENCE [LARGE SCALE GENOMIC DNA]</scope>
    <source>
        <strain evidence="2">EGGRZ-B1_66</strain>
        <tissue evidence="2">Body</tissue>
    </source>
</reference>
<accession>A0ABD2PPF0</accession>
<evidence type="ECO:0000313" key="3">
    <source>
        <dbReference type="Proteomes" id="UP001626550"/>
    </source>
</evidence>
<gene>
    <name evidence="2" type="ORF">Ciccas_012073</name>
</gene>
<keyword evidence="1" id="KW-0472">Membrane</keyword>
<keyword evidence="1" id="KW-1133">Transmembrane helix</keyword>
<organism evidence="2 3">
    <name type="scientific">Cichlidogyrus casuarinus</name>
    <dbReference type="NCBI Taxonomy" id="1844966"/>
    <lineage>
        <taxon>Eukaryota</taxon>
        <taxon>Metazoa</taxon>
        <taxon>Spiralia</taxon>
        <taxon>Lophotrochozoa</taxon>
        <taxon>Platyhelminthes</taxon>
        <taxon>Monogenea</taxon>
        <taxon>Monopisthocotylea</taxon>
        <taxon>Dactylogyridea</taxon>
        <taxon>Ancyrocephalidae</taxon>
        <taxon>Cichlidogyrus</taxon>
    </lineage>
</organism>
<dbReference type="Proteomes" id="UP001626550">
    <property type="component" value="Unassembled WGS sequence"/>
</dbReference>
<keyword evidence="3" id="KW-1185">Reference proteome</keyword>
<protein>
    <submittedName>
        <fullName evidence="2">Uncharacterized protein</fullName>
    </submittedName>
</protein>
<dbReference type="EMBL" id="JBJKFK010003988">
    <property type="protein sequence ID" value="KAL3309380.1"/>
    <property type="molecule type" value="Genomic_DNA"/>
</dbReference>
<comment type="caution">
    <text evidence="2">The sequence shown here is derived from an EMBL/GenBank/DDBJ whole genome shotgun (WGS) entry which is preliminary data.</text>
</comment>
<proteinExistence type="predicted"/>